<evidence type="ECO:0000313" key="12">
    <source>
        <dbReference type="Proteomes" id="UP000215413"/>
    </source>
</evidence>
<name>A0A233V7M5_FINMA</name>
<feature type="domain" description="RNase H type-1" evidence="10">
    <location>
        <begin position="62"/>
        <end position="199"/>
    </location>
</feature>
<dbReference type="CDD" id="cd09277">
    <property type="entry name" value="RNase_HI_bacteria_like"/>
    <property type="match status" value="1"/>
</dbReference>
<dbReference type="Gene3D" id="3.30.420.10">
    <property type="entry name" value="Ribonuclease H-like superfamily/Ribonuclease H"/>
    <property type="match status" value="1"/>
</dbReference>
<reference evidence="12" key="1">
    <citation type="submission" date="2017-04" db="EMBL/GenBank/DDBJ databases">
        <title>Finegoldia magna isolated from orthopedic joint implant-associated infections.</title>
        <authorList>
            <person name="Bjorklund S."/>
            <person name="Bruggemann H."/>
            <person name="Jensen A."/>
            <person name="Hellmark B."/>
            <person name="Soderquist B."/>
        </authorList>
    </citation>
    <scope>NUCLEOTIDE SEQUENCE [LARGE SCALE GENOMIC DNA]</scope>
    <source>
        <strain evidence="12">CCUG 54800</strain>
    </source>
</reference>
<keyword evidence="8" id="KW-0378">Hydrolase</keyword>
<keyword evidence="9" id="KW-0460">Magnesium</keyword>
<evidence type="ECO:0000313" key="11">
    <source>
        <dbReference type="EMBL" id="OXZ28396.1"/>
    </source>
</evidence>
<evidence type="ECO:0000256" key="4">
    <source>
        <dbReference type="ARBA" id="ARBA00012180"/>
    </source>
</evidence>
<dbReference type="Proteomes" id="UP000215413">
    <property type="component" value="Unassembled WGS sequence"/>
</dbReference>
<keyword evidence="7" id="KW-0255">Endonuclease</keyword>
<dbReference type="FunFam" id="3.40.970.10:FF:000001">
    <property type="entry name" value="Ribonuclease H1"/>
    <property type="match status" value="1"/>
</dbReference>
<evidence type="ECO:0000256" key="2">
    <source>
        <dbReference type="ARBA" id="ARBA00001946"/>
    </source>
</evidence>
<dbReference type="GO" id="GO:0003676">
    <property type="term" value="F:nucleic acid binding"/>
    <property type="evidence" value="ECO:0007669"/>
    <property type="project" value="InterPro"/>
</dbReference>
<dbReference type="AlphaFoldDB" id="A0A233V7M5"/>
<evidence type="ECO:0000256" key="7">
    <source>
        <dbReference type="ARBA" id="ARBA00022759"/>
    </source>
</evidence>
<dbReference type="SUPFAM" id="SSF55658">
    <property type="entry name" value="L9 N-domain-like"/>
    <property type="match status" value="1"/>
</dbReference>
<evidence type="ECO:0000256" key="3">
    <source>
        <dbReference type="ARBA" id="ARBA00005300"/>
    </source>
</evidence>
<dbReference type="GO" id="GO:0046872">
    <property type="term" value="F:metal ion binding"/>
    <property type="evidence" value="ECO:0007669"/>
    <property type="project" value="UniProtKB-KW"/>
</dbReference>
<sequence>MSKFYAVKIGRNPGIYNSWSECQQQVNGFKGAIFKSFKTKEEADNFINGEDNKKVASIDNLNENECVAYVDGSFKKDTGEYSFGCVLFHNGKIDKFNQKFPKSEFSTHRNVSGEVSGSVFAIKKAVELKINKITIFYDYQGIESWANGDWKTNNNLTKSYKKFIDEIKPQIDINFVKVKGHSNDTYNDMADELAKEALGIGKQ</sequence>
<dbReference type="InterPro" id="IPR002156">
    <property type="entry name" value="RNaseH_domain"/>
</dbReference>
<accession>A0A233V7M5</accession>
<dbReference type="SUPFAM" id="SSF53098">
    <property type="entry name" value="Ribonuclease H-like"/>
    <property type="match status" value="1"/>
</dbReference>
<evidence type="ECO:0000259" key="10">
    <source>
        <dbReference type="PROSITE" id="PS50879"/>
    </source>
</evidence>
<dbReference type="Pfam" id="PF01693">
    <property type="entry name" value="Cauli_VI"/>
    <property type="match status" value="1"/>
</dbReference>
<comment type="cofactor">
    <cofactor evidence="2">
        <name>Mg(2+)</name>
        <dbReference type="ChEBI" id="CHEBI:18420"/>
    </cofactor>
</comment>
<dbReference type="InterPro" id="IPR009027">
    <property type="entry name" value="Ribosomal_bL9/RNase_H1_N"/>
</dbReference>
<dbReference type="EMBL" id="NDYC01000011">
    <property type="protein sequence ID" value="OXZ28396.1"/>
    <property type="molecule type" value="Genomic_DNA"/>
</dbReference>
<evidence type="ECO:0000256" key="9">
    <source>
        <dbReference type="ARBA" id="ARBA00022842"/>
    </source>
</evidence>
<dbReference type="GO" id="GO:0004523">
    <property type="term" value="F:RNA-DNA hybrid ribonuclease activity"/>
    <property type="evidence" value="ECO:0007669"/>
    <property type="project" value="UniProtKB-EC"/>
</dbReference>
<keyword evidence="5" id="KW-0540">Nuclease</keyword>
<dbReference type="InterPro" id="IPR037056">
    <property type="entry name" value="RNase_H1_N_sf"/>
</dbReference>
<dbReference type="InterPro" id="IPR050092">
    <property type="entry name" value="RNase_H"/>
</dbReference>
<dbReference type="InterPro" id="IPR011320">
    <property type="entry name" value="RNase_H1_N"/>
</dbReference>
<comment type="similarity">
    <text evidence="3">Belongs to the RNase H family.</text>
</comment>
<protein>
    <recommendedName>
        <fullName evidence="4">ribonuclease H</fullName>
        <ecNumber evidence="4">3.1.26.4</ecNumber>
    </recommendedName>
</protein>
<comment type="caution">
    <text evidence="11">The sequence shown here is derived from an EMBL/GenBank/DDBJ whole genome shotgun (WGS) entry which is preliminary data.</text>
</comment>
<dbReference type="PANTHER" id="PTHR10642:SF26">
    <property type="entry name" value="RIBONUCLEASE H1"/>
    <property type="match status" value="1"/>
</dbReference>
<dbReference type="InterPro" id="IPR036397">
    <property type="entry name" value="RNaseH_sf"/>
</dbReference>
<dbReference type="RefSeq" id="WP_094205357.1">
    <property type="nucleotide sequence ID" value="NZ_NDYC01000011.1"/>
</dbReference>
<dbReference type="InterPro" id="IPR012337">
    <property type="entry name" value="RNaseH-like_sf"/>
</dbReference>
<dbReference type="PROSITE" id="PS50879">
    <property type="entry name" value="RNASE_H_1"/>
    <property type="match status" value="1"/>
</dbReference>
<proteinExistence type="inferred from homology"/>
<organism evidence="11 12">
    <name type="scientific">Finegoldia magna</name>
    <name type="common">Peptostreptococcus magnus</name>
    <dbReference type="NCBI Taxonomy" id="1260"/>
    <lineage>
        <taxon>Bacteria</taxon>
        <taxon>Bacillati</taxon>
        <taxon>Bacillota</taxon>
        <taxon>Tissierellia</taxon>
        <taxon>Tissierellales</taxon>
        <taxon>Peptoniphilaceae</taxon>
        <taxon>Finegoldia</taxon>
    </lineage>
</organism>
<comment type="catalytic activity">
    <reaction evidence="1">
        <text>Endonucleolytic cleavage to 5'-phosphomonoester.</text>
        <dbReference type="EC" id="3.1.26.4"/>
    </reaction>
</comment>
<dbReference type="Pfam" id="PF00075">
    <property type="entry name" value="RNase_H"/>
    <property type="match status" value="1"/>
</dbReference>
<dbReference type="PANTHER" id="PTHR10642">
    <property type="entry name" value="RIBONUCLEASE H1"/>
    <property type="match status" value="1"/>
</dbReference>
<dbReference type="Gene3D" id="3.40.970.10">
    <property type="entry name" value="Ribonuclease H1, N-terminal domain"/>
    <property type="match status" value="1"/>
</dbReference>
<evidence type="ECO:0000256" key="8">
    <source>
        <dbReference type="ARBA" id="ARBA00022801"/>
    </source>
</evidence>
<dbReference type="GO" id="GO:0043137">
    <property type="term" value="P:DNA replication, removal of RNA primer"/>
    <property type="evidence" value="ECO:0007669"/>
    <property type="project" value="TreeGrafter"/>
</dbReference>
<evidence type="ECO:0000256" key="6">
    <source>
        <dbReference type="ARBA" id="ARBA00022723"/>
    </source>
</evidence>
<evidence type="ECO:0000256" key="1">
    <source>
        <dbReference type="ARBA" id="ARBA00000077"/>
    </source>
</evidence>
<dbReference type="EC" id="3.1.26.4" evidence="4"/>
<gene>
    <name evidence="11" type="ORF">B9N49_02300</name>
</gene>
<keyword evidence="6" id="KW-0479">Metal-binding</keyword>
<evidence type="ECO:0000256" key="5">
    <source>
        <dbReference type="ARBA" id="ARBA00022722"/>
    </source>
</evidence>